<accession>K0WYJ7</accession>
<dbReference type="AlphaFoldDB" id="K0WYJ7"/>
<dbReference type="HOGENOM" id="CLU_3083174_0_0_10"/>
<proteinExistence type="predicted"/>
<organism evidence="1 2">
    <name type="scientific">Barnesiella intestinihominis YIT 11860</name>
    <dbReference type="NCBI Taxonomy" id="742726"/>
    <lineage>
        <taxon>Bacteria</taxon>
        <taxon>Pseudomonadati</taxon>
        <taxon>Bacteroidota</taxon>
        <taxon>Bacteroidia</taxon>
        <taxon>Bacteroidales</taxon>
        <taxon>Barnesiellaceae</taxon>
        <taxon>Barnesiella</taxon>
    </lineage>
</organism>
<dbReference type="STRING" id="742726.HMPREF9448_02007"/>
<dbReference type="GeneID" id="77849228"/>
<dbReference type="RefSeq" id="WP_008862409.1">
    <property type="nucleotide sequence ID" value="NZ_JH815205.1"/>
</dbReference>
<gene>
    <name evidence="1" type="ORF">HMPREF9448_02007</name>
</gene>
<keyword evidence="2" id="KW-1185">Reference proteome</keyword>
<comment type="caution">
    <text evidence="1">The sequence shown here is derived from an EMBL/GenBank/DDBJ whole genome shotgun (WGS) entry which is preliminary data.</text>
</comment>
<dbReference type="Proteomes" id="UP000006044">
    <property type="component" value="Unassembled WGS sequence"/>
</dbReference>
<reference evidence="1 2" key="1">
    <citation type="submission" date="2012-08" db="EMBL/GenBank/DDBJ databases">
        <title>The Genome Sequence of Barnesiella intestinihominis YIT 11860.</title>
        <authorList>
            <consortium name="The Broad Institute Genome Sequencing Platform"/>
            <person name="Earl A."/>
            <person name="Ward D."/>
            <person name="Feldgarden M."/>
            <person name="Gevers D."/>
            <person name="Morotomi M."/>
            <person name="Walker B."/>
            <person name="Young S.K."/>
            <person name="Zeng Q."/>
            <person name="Gargeya S."/>
            <person name="Fitzgerald M."/>
            <person name="Haas B."/>
            <person name="Abouelleil A."/>
            <person name="Alvarado L."/>
            <person name="Arachchi H.M."/>
            <person name="Berlin A.M."/>
            <person name="Chapman S.B."/>
            <person name="Goldberg J."/>
            <person name="Griggs A."/>
            <person name="Gujja S."/>
            <person name="Hansen M."/>
            <person name="Howarth C."/>
            <person name="Imamovic A."/>
            <person name="Larimer J."/>
            <person name="McCowen C."/>
            <person name="Montmayeur A."/>
            <person name="Murphy C."/>
            <person name="Neiman D."/>
            <person name="Pearson M."/>
            <person name="Priest M."/>
            <person name="Roberts A."/>
            <person name="Saif S."/>
            <person name="Shea T."/>
            <person name="Sisk P."/>
            <person name="Sykes S."/>
            <person name="Wortman J."/>
            <person name="Nusbaum C."/>
            <person name="Birren B."/>
        </authorList>
    </citation>
    <scope>NUCLEOTIDE SEQUENCE [LARGE SCALE GENOMIC DNA]</scope>
    <source>
        <strain evidence="1 2">YIT 11860</strain>
    </source>
</reference>
<evidence type="ECO:0000313" key="1">
    <source>
        <dbReference type="EMBL" id="EJZ63351.1"/>
    </source>
</evidence>
<name>K0WYJ7_9BACT</name>
<dbReference type="EMBL" id="ADLE01000014">
    <property type="protein sequence ID" value="EJZ63351.1"/>
    <property type="molecule type" value="Genomic_DNA"/>
</dbReference>
<evidence type="ECO:0000313" key="2">
    <source>
        <dbReference type="Proteomes" id="UP000006044"/>
    </source>
</evidence>
<protein>
    <submittedName>
        <fullName evidence="1">Uncharacterized protein</fullName>
    </submittedName>
</protein>
<sequence length="63" mass="7333">MRIQIDRQKRIILLKWLKNGVINTRDLEELNSQEDNLFLELIKSLPDNEDTEPETGKNGKIGV</sequence>